<evidence type="ECO:0000256" key="1">
    <source>
        <dbReference type="SAM" id="MobiDB-lite"/>
    </source>
</evidence>
<dbReference type="AlphaFoldDB" id="X0W802"/>
<evidence type="ECO:0000313" key="2">
    <source>
        <dbReference type="EMBL" id="GAG20738.1"/>
    </source>
</evidence>
<name>X0W802_9ZZZZ</name>
<accession>X0W802</accession>
<protein>
    <submittedName>
        <fullName evidence="2">Uncharacterized protein</fullName>
    </submittedName>
</protein>
<proteinExistence type="predicted"/>
<feature type="region of interest" description="Disordered" evidence="1">
    <location>
        <begin position="1"/>
        <end position="21"/>
    </location>
</feature>
<reference evidence="2" key="1">
    <citation type="journal article" date="2014" name="Front. Microbiol.">
        <title>High frequency of phylogenetically diverse reductive dehalogenase-homologous genes in deep subseafloor sedimentary metagenomes.</title>
        <authorList>
            <person name="Kawai M."/>
            <person name="Futagami T."/>
            <person name="Toyoda A."/>
            <person name="Takaki Y."/>
            <person name="Nishi S."/>
            <person name="Hori S."/>
            <person name="Arai W."/>
            <person name="Tsubouchi T."/>
            <person name="Morono Y."/>
            <person name="Uchiyama I."/>
            <person name="Ito T."/>
            <person name="Fujiyama A."/>
            <person name="Inagaki F."/>
            <person name="Takami H."/>
        </authorList>
    </citation>
    <scope>NUCLEOTIDE SEQUENCE</scope>
    <source>
        <strain evidence="2">Expedition CK06-06</strain>
    </source>
</reference>
<organism evidence="2">
    <name type="scientific">marine sediment metagenome</name>
    <dbReference type="NCBI Taxonomy" id="412755"/>
    <lineage>
        <taxon>unclassified sequences</taxon>
        <taxon>metagenomes</taxon>
        <taxon>ecological metagenomes</taxon>
    </lineage>
</organism>
<sequence>MSLLRSPDIGKSPADWKSKNDHLAQRGDMNNKLEFLPIPVNSKANQLIHDFRKLNQFMEYNMERLNDILLQRLAMKGIAPSIIPRFIQDLTYTLAIDAQMNLGEINRRMHLLGWYDVEVDEHTLQLISATA</sequence>
<gene>
    <name evidence="2" type="ORF">S01H1_47332</name>
</gene>
<comment type="caution">
    <text evidence="2">The sequence shown here is derived from an EMBL/GenBank/DDBJ whole genome shotgun (WGS) entry which is preliminary data.</text>
</comment>
<dbReference type="EMBL" id="BARS01030346">
    <property type="protein sequence ID" value="GAG20738.1"/>
    <property type="molecule type" value="Genomic_DNA"/>
</dbReference>